<name>A0A1H3NME8_9PSEU</name>
<evidence type="ECO:0000256" key="1">
    <source>
        <dbReference type="ARBA" id="ARBA00007964"/>
    </source>
</evidence>
<sequence>MTVRLGHCVVVGGTGAVGGLFAGRLRGSGAEVTIVDASAGGDITKIDAALAEELGKADLVVLAVPEPVALKALSGISHAMRPDALLVDTLSVKEPFVTAAREYDDGEMLSVNPMFAPSLGFEGRPVAAVVVREGPRGRELVRLIESWGARIVEVTEHEHDRLAGASQALTHAAVLSFGLALTELDVGIEELSAIAPPPHKTMLALLARVASGTPEVYWDVQAGNPQATPARKALAGNIHRLAEMVETGNEAAFTTVLDSLRDFLGTDLVHYQDLCAEAFKTL</sequence>
<dbReference type="Pfam" id="PF20463">
    <property type="entry name" value="PDH_C"/>
    <property type="match status" value="1"/>
</dbReference>
<dbReference type="GO" id="GO:0070403">
    <property type="term" value="F:NAD+ binding"/>
    <property type="evidence" value="ECO:0007669"/>
    <property type="project" value="InterPro"/>
</dbReference>
<keyword evidence="2" id="KW-0560">Oxidoreductase</keyword>
<dbReference type="Gene3D" id="1.10.3660.10">
    <property type="entry name" value="6-phosphogluconate dehydrogenase C-terminal like domain"/>
    <property type="match status" value="1"/>
</dbReference>
<dbReference type="GO" id="GO:0004665">
    <property type="term" value="F:prephenate dehydrogenase (NADP+) activity"/>
    <property type="evidence" value="ECO:0007669"/>
    <property type="project" value="InterPro"/>
</dbReference>
<dbReference type="OrthoDB" id="4149052at2"/>
<dbReference type="Gene3D" id="3.40.50.720">
    <property type="entry name" value="NAD(P)-binding Rossmann-like Domain"/>
    <property type="match status" value="1"/>
</dbReference>
<dbReference type="GO" id="GO:0008977">
    <property type="term" value="F:prephenate dehydrogenase (NAD+) activity"/>
    <property type="evidence" value="ECO:0007669"/>
    <property type="project" value="InterPro"/>
</dbReference>
<comment type="similarity">
    <text evidence="1">Belongs to the prephenate/arogenate dehydrogenase family.</text>
</comment>
<gene>
    <name evidence="4" type="ORF">SAMN05421504_107346</name>
</gene>
<dbReference type="InterPro" id="IPR036291">
    <property type="entry name" value="NAD(P)-bd_dom_sf"/>
</dbReference>
<dbReference type="InterPro" id="IPR046826">
    <property type="entry name" value="PDH_N"/>
</dbReference>
<proteinExistence type="inferred from homology"/>
<evidence type="ECO:0000259" key="3">
    <source>
        <dbReference type="PROSITE" id="PS51176"/>
    </source>
</evidence>
<feature type="domain" description="Prephenate/arogenate dehydrogenase" evidence="3">
    <location>
        <begin position="6"/>
        <end position="275"/>
    </location>
</feature>
<dbReference type="InterPro" id="IPR050812">
    <property type="entry name" value="Preph/Arog_dehydrog"/>
</dbReference>
<dbReference type="Proteomes" id="UP000199515">
    <property type="component" value="Unassembled WGS sequence"/>
</dbReference>
<dbReference type="PANTHER" id="PTHR21363:SF0">
    <property type="entry name" value="PREPHENATE DEHYDROGENASE [NADP(+)]"/>
    <property type="match status" value="1"/>
</dbReference>
<accession>A0A1H3NME8</accession>
<evidence type="ECO:0000313" key="4">
    <source>
        <dbReference type="EMBL" id="SDY89389.1"/>
    </source>
</evidence>
<dbReference type="GO" id="GO:0006571">
    <property type="term" value="P:tyrosine biosynthetic process"/>
    <property type="evidence" value="ECO:0007669"/>
    <property type="project" value="InterPro"/>
</dbReference>
<dbReference type="PROSITE" id="PS51176">
    <property type="entry name" value="PDH_ADH"/>
    <property type="match status" value="1"/>
</dbReference>
<dbReference type="PANTHER" id="PTHR21363">
    <property type="entry name" value="PREPHENATE DEHYDROGENASE"/>
    <property type="match status" value="1"/>
</dbReference>
<dbReference type="SUPFAM" id="SSF48179">
    <property type="entry name" value="6-phosphogluconate dehydrogenase C-terminal domain-like"/>
    <property type="match status" value="1"/>
</dbReference>
<dbReference type="InterPro" id="IPR003099">
    <property type="entry name" value="Prephen_DH"/>
</dbReference>
<dbReference type="STRING" id="589385.SAMN05421504_107346"/>
<dbReference type="InterPro" id="IPR046825">
    <property type="entry name" value="PDH_C"/>
</dbReference>
<reference evidence="4 5" key="1">
    <citation type="submission" date="2016-10" db="EMBL/GenBank/DDBJ databases">
        <authorList>
            <person name="de Groot N.N."/>
        </authorList>
    </citation>
    <scope>NUCLEOTIDE SEQUENCE [LARGE SCALE GENOMIC DNA]</scope>
    <source>
        <strain evidence="4 5">CPCC 202699</strain>
    </source>
</reference>
<protein>
    <submittedName>
        <fullName evidence="4">Prephenate dehydrogenase</fullName>
    </submittedName>
</protein>
<dbReference type="AlphaFoldDB" id="A0A1H3NME8"/>
<dbReference type="SUPFAM" id="SSF51735">
    <property type="entry name" value="NAD(P)-binding Rossmann-fold domains"/>
    <property type="match status" value="1"/>
</dbReference>
<dbReference type="InterPro" id="IPR008927">
    <property type="entry name" value="6-PGluconate_DH-like_C_sf"/>
</dbReference>
<dbReference type="Pfam" id="PF02153">
    <property type="entry name" value="PDH_N"/>
    <property type="match status" value="1"/>
</dbReference>
<dbReference type="EMBL" id="FNON01000007">
    <property type="protein sequence ID" value="SDY89389.1"/>
    <property type="molecule type" value="Genomic_DNA"/>
</dbReference>
<keyword evidence="5" id="KW-1185">Reference proteome</keyword>
<evidence type="ECO:0000313" key="5">
    <source>
        <dbReference type="Proteomes" id="UP000199515"/>
    </source>
</evidence>
<organism evidence="4 5">
    <name type="scientific">Amycolatopsis xylanica</name>
    <dbReference type="NCBI Taxonomy" id="589385"/>
    <lineage>
        <taxon>Bacteria</taxon>
        <taxon>Bacillati</taxon>
        <taxon>Actinomycetota</taxon>
        <taxon>Actinomycetes</taxon>
        <taxon>Pseudonocardiales</taxon>
        <taxon>Pseudonocardiaceae</taxon>
        <taxon>Amycolatopsis</taxon>
    </lineage>
</organism>
<evidence type="ECO:0000256" key="2">
    <source>
        <dbReference type="ARBA" id="ARBA00023002"/>
    </source>
</evidence>